<gene>
    <name evidence="1" type="ORF">Pan241w_04450</name>
</gene>
<dbReference type="KEGG" id="gaz:Pan241w_04450"/>
<dbReference type="EMBL" id="CP036269">
    <property type="protein sequence ID" value="QDT40388.1"/>
    <property type="molecule type" value="Genomic_DNA"/>
</dbReference>
<accession>A0A517R950</accession>
<evidence type="ECO:0000313" key="1">
    <source>
        <dbReference type="EMBL" id="QDT40388.1"/>
    </source>
</evidence>
<keyword evidence="2" id="KW-1185">Reference proteome</keyword>
<dbReference type="AlphaFoldDB" id="A0A517R950"/>
<name>A0A517R950_9PLAN</name>
<proteinExistence type="predicted"/>
<sequence>MAQSFQQDHFEFAQDVRTTCHRLNNFLTILQCQHDCLGALPSKNIESELAGILKELDPLVESVTSDVHELSKKCREILEGANNK</sequence>
<protein>
    <submittedName>
        <fullName evidence="1">Uncharacterized protein</fullName>
    </submittedName>
</protein>
<organism evidence="1 2">
    <name type="scientific">Gimesia alba</name>
    <dbReference type="NCBI Taxonomy" id="2527973"/>
    <lineage>
        <taxon>Bacteria</taxon>
        <taxon>Pseudomonadati</taxon>
        <taxon>Planctomycetota</taxon>
        <taxon>Planctomycetia</taxon>
        <taxon>Planctomycetales</taxon>
        <taxon>Planctomycetaceae</taxon>
        <taxon>Gimesia</taxon>
    </lineage>
</organism>
<reference evidence="1 2" key="1">
    <citation type="submission" date="2019-02" db="EMBL/GenBank/DDBJ databases">
        <title>Deep-cultivation of Planctomycetes and their phenomic and genomic characterization uncovers novel biology.</title>
        <authorList>
            <person name="Wiegand S."/>
            <person name="Jogler M."/>
            <person name="Boedeker C."/>
            <person name="Pinto D."/>
            <person name="Vollmers J."/>
            <person name="Rivas-Marin E."/>
            <person name="Kohn T."/>
            <person name="Peeters S.H."/>
            <person name="Heuer A."/>
            <person name="Rast P."/>
            <person name="Oberbeckmann S."/>
            <person name="Bunk B."/>
            <person name="Jeske O."/>
            <person name="Meyerdierks A."/>
            <person name="Storesund J.E."/>
            <person name="Kallscheuer N."/>
            <person name="Luecker S."/>
            <person name="Lage O.M."/>
            <person name="Pohl T."/>
            <person name="Merkel B.J."/>
            <person name="Hornburger P."/>
            <person name="Mueller R.-W."/>
            <person name="Bruemmer F."/>
            <person name="Labrenz M."/>
            <person name="Spormann A.M."/>
            <person name="Op den Camp H."/>
            <person name="Overmann J."/>
            <person name="Amann R."/>
            <person name="Jetten M.S.M."/>
            <person name="Mascher T."/>
            <person name="Medema M.H."/>
            <person name="Devos D.P."/>
            <person name="Kaster A.-K."/>
            <person name="Ovreas L."/>
            <person name="Rohde M."/>
            <person name="Galperin M.Y."/>
            <person name="Jogler C."/>
        </authorList>
    </citation>
    <scope>NUCLEOTIDE SEQUENCE [LARGE SCALE GENOMIC DNA]</scope>
    <source>
        <strain evidence="1 2">Pan241w</strain>
    </source>
</reference>
<dbReference type="Proteomes" id="UP000317171">
    <property type="component" value="Chromosome"/>
</dbReference>
<evidence type="ECO:0000313" key="2">
    <source>
        <dbReference type="Proteomes" id="UP000317171"/>
    </source>
</evidence>